<protein>
    <submittedName>
        <fullName evidence="2">Uncharacterized protein</fullName>
    </submittedName>
</protein>
<name>A0A9E5T4B5_9GAMM</name>
<keyword evidence="3" id="KW-1185">Reference proteome</keyword>
<feature type="compositionally biased region" description="Basic and acidic residues" evidence="1">
    <location>
        <begin position="130"/>
        <end position="141"/>
    </location>
</feature>
<dbReference type="RefSeq" id="WP_167191154.1">
    <property type="nucleotide sequence ID" value="NZ_JAAONZ010000020.1"/>
</dbReference>
<sequence>MSEKNQIKFALHLKDWSYETGDKKLLRKKSKEITTTEYLKEMKGSIFCPECCVGLFKSPEDKDFDTNGRKAFFAHTSKHSPDCGLRVKKAEGKRYDNEELAKKAIEDEELVVIKGFMKEKPIPPNIDEPQEYKGHPNEDKNGGISKVPIGRHNGENLNLPSTITTIRGLCRNFNKNIHKYFYLPGRNNAVHLQDLLVDIRAVKDVDDVPKLYFGRVTRSWNCGPTPQNIRQTMLEYKQIGEYKDFCLKATDASSQEHGIDDDSKGKMAIMYGVVTVSGIGLCIENVGWGEFAVLSKKYEDLL</sequence>
<organism evidence="2 3">
    <name type="scientific">Pseudomaricurvus hydrocarbonicus</name>
    <dbReference type="NCBI Taxonomy" id="1470433"/>
    <lineage>
        <taxon>Bacteria</taxon>
        <taxon>Pseudomonadati</taxon>
        <taxon>Pseudomonadota</taxon>
        <taxon>Gammaproteobacteria</taxon>
        <taxon>Cellvibrionales</taxon>
        <taxon>Cellvibrionaceae</taxon>
        <taxon>Pseudomaricurvus</taxon>
    </lineage>
</organism>
<evidence type="ECO:0000313" key="2">
    <source>
        <dbReference type="EMBL" id="NHO67774.1"/>
    </source>
</evidence>
<gene>
    <name evidence="2" type="ORF">G8770_19685</name>
</gene>
<evidence type="ECO:0000256" key="1">
    <source>
        <dbReference type="SAM" id="MobiDB-lite"/>
    </source>
</evidence>
<comment type="caution">
    <text evidence="2">The sequence shown here is derived from an EMBL/GenBank/DDBJ whole genome shotgun (WGS) entry which is preliminary data.</text>
</comment>
<proteinExistence type="predicted"/>
<feature type="region of interest" description="Disordered" evidence="1">
    <location>
        <begin position="123"/>
        <end position="149"/>
    </location>
</feature>
<reference evidence="2" key="1">
    <citation type="submission" date="2020-03" db="EMBL/GenBank/DDBJ databases">
        <authorList>
            <person name="Guo F."/>
        </authorList>
    </citation>
    <scope>NUCLEOTIDE SEQUENCE</scope>
    <source>
        <strain evidence="2">JCM 30134</strain>
    </source>
</reference>
<dbReference type="EMBL" id="JAAONZ010000020">
    <property type="protein sequence ID" value="NHO67774.1"/>
    <property type="molecule type" value="Genomic_DNA"/>
</dbReference>
<dbReference type="AlphaFoldDB" id="A0A9E5T4B5"/>
<dbReference type="Proteomes" id="UP000787472">
    <property type="component" value="Unassembled WGS sequence"/>
</dbReference>
<accession>A0A9E5T4B5</accession>
<evidence type="ECO:0000313" key="3">
    <source>
        <dbReference type="Proteomes" id="UP000787472"/>
    </source>
</evidence>